<dbReference type="InterPro" id="IPR050072">
    <property type="entry name" value="Peptidase_M20A"/>
</dbReference>
<dbReference type="SUPFAM" id="SSF55031">
    <property type="entry name" value="Bacterial exopeptidase dimerisation domain"/>
    <property type="match status" value="1"/>
</dbReference>
<evidence type="ECO:0000256" key="1">
    <source>
        <dbReference type="ARBA" id="ARBA00001947"/>
    </source>
</evidence>
<evidence type="ECO:0000256" key="3">
    <source>
        <dbReference type="ARBA" id="ARBA00022670"/>
    </source>
</evidence>
<dbReference type="SUPFAM" id="SSF53187">
    <property type="entry name" value="Zn-dependent exopeptidases"/>
    <property type="match status" value="1"/>
</dbReference>
<evidence type="ECO:0000313" key="9">
    <source>
        <dbReference type="EMBL" id="TCL53858.1"/>
    </source>
</evidence>
<evidence type="ECO:0000256" key="6">
    <source>
        <dbReference type="ARBA" id="ARBA00022833"/>
    </source>
</evidence>
<keyword evidence="4" id="KW-0479">Metal-binding</keyword>
<name>A0A4R1QJN9_9FIRM</name>
<dbReference type="AlphaFoldDB" id="A0A4R1QJN9"/>
<dbReference type="GO" id="GO:0008270">
    <property type="term" value="F:zinc ion binding"/>
    <property type="evidence" value="ECO:0007669"/>
    <property type="project" value="InterPro"/>
</dbReference>
<accession>A0A4R1QJN9</accession>
<dbReference type="InterPro" id="IPR036264">
    <property type="entry name" value="Bact_exopeptidase_dim_dom"/>
</dbReference>
<proteinExistence type="inferred from homology"/>
<dbReference type="GO" id="GO:0008237">
    <property type="term" value="F:metallopeptidase activity"/>
    <property type="evidence" value="ECO:0007669"/>
    <property type="project" value="UniProtKB-KW"/>
</dbReference>
<organism evidence="9 10">
    <name type="scientific">Allofournierella massiliensis</name>
    <dbReference type="NCBI Taxonomy" id="1650663"/>
    <lineage>
        <taxon>Bacteria</taxon>
        <taxon>Bacillati</taxon>
        <taxon>Bacillota</taxon>
        <taxon>Clostridia</taxon>
        <taxon>Eubacteriales</taxon>
        <taxon>Oscillospiraceae</taxon>
        <taxon>Allofournierella</taxon>
    </lineage>
</organism>
<keyword evidence="7" id="KW-0224">Dipeptidase</keyword>
<dbReference type="InterPro" id="IPR010964">
    <property type="entry name" value="M20A_pepV-rel"/>
</dbReference>
<evidence type="ECO:0000313" key="10">
    <source>
        <dbReference type="Proteomes" id="UP000295184"/>
    </source>
</evidence>
<dbReference type="Gene3D" id="3.30.70.360">
    <property type="match status" value="2"/>
</dbReference>
<keyword evidence="5" id="KW-0378">Hydrolase</keyword>
<evidence type="ECO:0000256" key="5">
    <source>
        <dbReference type="ARBA" id="ARBA00022801"/>
    </source>
</evidence>
<dbReference type="NCBIfam" id="TIGR01887">
    <property type="entry name" value="dipeptidaselike"/>
    <property type="match status" value="1"/>
</dbReference>
<dbReference type="STRING" id="1650663.GCA_001486665_00073"/>
<dbReference type="PANTHER" id="PTHR43808:SF31">
    <property type="entry name" value="N-ACETYL-L-CITRULLINE DEACETYLASE"/>
    <property type="match status" value="1"/>
</dbReference>
<dbReference type="GO" id="GO:0008777">
    <property type="term" value="F:acetylornithine deacetylase activity"/>
    <property type="evidence" value="ECO:0007669"/>
    <property type="project" value="TreeGrafter"/>
</dbReference>
<keyword evidence="8" id="KW-0482">Metalloprotease</keyword>
<evidence type="ECO:0000256" key="2">
    <source>
        <dbReference type="ARBA" id="ARBA00006247"/>
    </source>
</evidence>
<comment type="cofactor">
    <cofactor evidence="1">
        <name>Zn(2+)</name>
        <dbReference type="ChEBI" id="CHEBI:29105"/>
    </cofactor>
</comment>
<protein>
    <submittedName>
        <fullName evidence="9">Succinyl-diaminopimelate desuccinylase</fullName>
    </submittedName>
</protein>
<dbReference type="OrthoDB" id="9761532at2"/>
<sequence>MITKELRAAVDAFVAANEENVVRDIKRLVDINSVEGTPEPGKPFGAGPAAALDEALKMAAEMGLSTNNCEGYMGWAELPGETDKQIATITHLDVVPQGNGWTADPFDMQVRDGWIIGRGVADDKGPSVLCLYALKFLKEHNVPLKYGVRALLGANEETGMEDVEYYLKNYPAPDFCFSPDAEFPVCNGEKGGFNGYLVSKKLENGNILEFTGGVAHNVVPDRASCLVKADFASLSEREGITLEEENGAVRIRGWGKGGHAAMPQNTVNAIGLIVNYLLDNHLVTADEEEFLTYLRKLHSNTDGSGVGIAASDDAFDPLTIIGGMIELKDGRLWQDVDSRFPTSITGEEIKARLEAASEGCATVEEATWRVPFYISADAAPIQALIETYNEVTGEDAKPFTMGGGTYARHFPKAVSFGPERLDTVLPEFGGPMHGANEAANIAQLMQALKIYILAILKLESIEL</sequence>
<reference evidence="9 10" key="1">
    <citation type="submission" date="2019-03" db="EMBL/GenBank/DDBJ databases">
        <title>Genomic Encyclopedia of Type Strains, Phase IV (KMG-IV): sequencing the most valuable type-strain genomes for metagenomic binning, comparative biology and taxonomic classification.</title>
        <authorList>
            <person name="Goeker M."/>
        </authorList>
    </citation>
    <scope>NUCLEOTIDE SEQUENCE [LARGE SCALE GENOMIC DNA]</scope>
    <source>
        <strain evidence="9 10">DSM 100451</strain>
    </source>
</reference>
<dbReference type="PANTHER" id="PTHR43808">
    <property type="entry name" value="ACETYLORNITHINE DEACETYLASE"/>
    <property type="match status" value="1"/>
</dbReference>
<dbReference type="Proteomes" id="UP000295184">
    <property type="component" value="Unassembled WGS sequence"/>
</dbReference>
<dbReference type="GeneID" id="97382121"/>
<dbReference type="RefSeq" id="WP_058962615.1">
    <property type="nucleotide sequence ID" value="NZ_CABKVM010000010.1"/>
</dbReference>
<dbReference type="GO" id="GO:0006508">
    <property type="term" value="P:proteolysis"/>
    <property type="evidence" value="ECO:0007669"/>
    <property type="project" value="UniProtKB-KW"/>
</dbReference>
<comment type="caution">
    <text evidence="9">The sequence shown here is derived from an EMBL/GenBank/DDBJ whole genome shotgun (WGS) entry which is preliminary data.</text>
</comment>
<dbReference type="Pfam" id="PF01546">
    <property type="entry name" value="Peptidase_M20"/>
    <property type="match status" value="1"/>
</dbReference>
<evidence type="ECO:0000256" key="7">
    <source>
        <dbReference type="ARBA" id="ARBA00022997"/>
    </source>
</evidence>
<dbReference type="EMBL" id="SLUM01000026">
    <property type="protein sequence ID" value="TCL53858.1"/>
    <property type="molecule type" value="Genomic_DNA"/>
</dbReference>
<gene>
    <name evidence="9" type="ORF">EDD77_12632</name>
</gene>
<dbReference type="GO" id="GO:0006526">
    <property type="term" value="P:L-arginine biosynthetic process"/>
    <property type="evidence" value="ECO:0007669"/>
    <property type="project" value="TreeGrafter"/>
</dbReference>
<comment type="similarity">
    <text evidence="2">Belongs to the peptidase M20A family.</text>
</comment>
<keyword evidence="6" id="KW-0862">Zinc</keyword>
<keyword evidence="3" id="KW-0645">Protease</keyword>
<dbReference type="InterPro" id="IPR002933">
    <property type="entry name" value="Peptidase_M20"/>
</dbReference>
<dbReference type="Gene3D" id="3.40.630.10">
    <property type="entry name" value="Zn peptidases"/>
    <property type="match status" value="1"/>
</dbReference>
<evidence type="ECO:0000256" key="4">
    <source>
        <dbReference type="ARBA" id="ARBA00022723"/>
    </source>
</evidence>
<evidence type="ECO:0000256" key="8">
    <source>
        <dbReference type="ARBA" id="ARBA00023049"/>
    </source>
</evidence>
<dbReference type="GO" id="GO:0016805">
    <property type="term" value="F:dipeptidase activity"/>
    <property type="evidence" value="ECO:0007669"/>
    <property type="project" value="UniProtKB-KW"/>
</dbReference>